<dbReference type="EMBL" id="KB445654">
    <property type="protein sequence ID" value="EMD58992.1"/>
    <property type="molecule type" value="Genomic_DNA"/>
</dbReference>
<dbReference type="HOGENOM" id="CLU_2812167_0_0_1"/>
<keyword evidence="1" id="KW-0472">Membrane</keyword>
<organism evidence="2 3">
    <name type="scientific">Cochliobolus sativus (strain ND90Pr / ATCC 201652)</name>
    <name type="common">Common root rot and spot blotch fungus</name>
    <name type="synonym">Bipolaris sorokiniana</name>
    <dbReference type="NCBI Taxonomy" id="665912"/>
    <lineage>
        <taxon>Eukaryota</taxon>
        <taxon>Fungi</taxon>
        <taxon>Dikarya</taxon>
        <taxon>Ascomycota</taxon>
        <taxon>Pezizomycotina</taxon>
        <taxon>Dothideomycetes</taxon>
        <taxon>Pleosporomycetidae</taxon>
        <taxon>Pleosporales</taxon>
        <taxon>Pleosporineae</taxon>
        <taxon>Pleosporaceae</taxon>
        <taxon>Bipolaris</taxon>
    </lineage>
</organism>
<dbReference type="Proteomes" id="UP000016934">
    <property type="component" value="Unassembled WGS sequence"/>
</dbReference>
<evidence type="ECO:0000313" key="3">
    <source>
        <dbReference type="Proteomes" id="UP000016934"/>
    </source>
</evidence>
<name>M2SQG4_COCSN</name>
<dbReference type="GeneID" id="19135458"/>
<dbReference type="RefSeq" id="XP_007705440.1">
    <property type="nucleotide sequence ID" value="XM_007707250.1"/>
</dbReference>
<feature type="transmembrane region" description="Helical" evidence="1">
    <location>
        <begin position="30"/>
        <end position="56"/>
    </location>
</feature>
<evidence type="ECO:0000313" key="2">
    <source>
        <dbReference type="EMBL" id="EMD58992.1"/>
    </source>
</evidence>
<accession>M2SQG4</accession>
<dbReference type="KEGG" id="bsc:COCSADRAFT_262515"/>
<sequence length="67" mass="7963">MVTISFVHLQSIDSVFVVILDSYFESATLFIYFFQMFFFALWLEVVVLVPLSYLFIFDSKVSLWFTD</sequence>
<protein>
    <submittedName>
        <fullName evidence="2">Uncharacterized protein</fullName>
    </submittedName>
</protein>
<keyword evidence="1" id="KW-0812">Transmembrane</keyword>
<reference evidence="3" key="2">
    <citation type="journal article" date="2013" name="PLoS Genet.">
        <title>Comparative genome structure, secondary metabolite, and effector coding capacity across Cochliobolus pathogens.</title>
        <authorList>
            <person name="Condon B.J."/>
            <person name="Leng Y."/>
            <person name="Wu D."/>
            <person name="Bushley K.E."/>
            <person name="Ohm R.A."/>
            <person name="Otillar R."/>
            <person name="Martin J."/>
            <person name="Schackwitz W."/>
            <person name="Grimwood J."/>
            <person name="MohdZainudin N."/>
            <person name="Xue C."/>
            <person name="Wang R."/>
            <person name="Manning V.A."/>
            <person name="Dhillon B."/>
            <person name="Tu Z.J."/>
            <person name="Steffenson B.J."/>
            <person name="Salamov A."/>
            <person name="Sun H."/>
            <person name="Lowry S."/>
            <person name="LaButti K."/>
            <person name="Han J."/>
            <person name="Copeland A."/>
            <person name="Lindquist E."/>
            <person name="Barry K."/>
            <person name="Schmutz J."/>
            <person name="Baker S.E."/>
            <person name="Ciuffetti L.M."/>
            <person name="Grigoriev I.V."/>
            <person name="Zhong S."/>
            <person name="Turgeon B.G."/>
        </authorList>
    </citation>
    <scope>NUCLEOTIDE SEQUENCE [LARGE SCALE GENOMIC DNA]</scope>
    <source>
        <strain evidence="3">ND90Pr / ATCC 201652</strain>
    </source>
</reference>
<keyword evidence="3" id="KW-1185">Reference proteome</keyword>
<evidence type="ECO:0000256" key="1">
    <source>
        <dbReference type="SAM" id="Phobius"/>
    </source>
</evidence>
<keyword evidence="1" id="KW-1133">Transmembrane helix</keyword>
<gene>
    <name evidence="2" type="ORF">COCSADRAFT_262515</name>
</gene>
<proteinExistence type="predicted"/>
<dbReference type="AlphaFoldDB" id="M2SQG4"/>
<reference evidence="2 3" key="1">
    <citation type="journal article" date="2012" name="PLoS Pathog.">
        <title>Diverse lifestyles and strategies of plant pathogenesis encoded in the genomes of eighteen Dothideomycetes fungi.</title>
        <authorList>
            <person name="Ohm R.A."/>
            <person name="Feau N."/>
            <person name="Henrissat B."/>
            <person name="Schoch C.L."/>
            <person name="Horwitz B.A."/>
            <person name="Barry K.W."/>
            <person name="Condon B.J."/>
            <person name="Copeland A.C."/>
            <person name="Dhillon B."/>
            <person name="Glaser F."/>
            <person name="Hesse C.N."/>
            <person name="Kosti I."/>
            <person name="LaButti K."/>
            <person name="Lindquist E.A."/>
            <person name="Lucas S."/>
            <person name="Salamov A.A."/>
            <person name="Bradshaw R.E."/>
            <person name="Ciuffetti L."/>
            <person name="Hamelin R.C."/>
            <person name="Kema G.H.J."/>
            <person name="Lawrence C."/>
            <person name="Scott J.A."/>
            <person name="Spatafora J.W."/>
            <person name="Turgeon B.G."/>
            <person name="de Wit P.J.G.M."/>
            <person name="Zhong S."/>
            <person name="Goodwin S.B."/>
            <person name="Grigoriev I.V."/>
        </authorList>
    </citation>
    <scope>NUCLEOTIDE SEQUENCE [LARGE SCALE GENOMIC DNA]</scope>
    <source>
        <strain evidence="3">ND90Pr / ATCC 201652</strain>
    </source>
</reference>